<evidence type="ECO:0000313" key="5">
    <source>
        <dbReference type="Proteomes" id="UP001180845"/>
    </source>
</evidence>
<keyword evidence="5" id="KW-1185">Reference proteome</keyword>
<dbReference type="InterPro" id="IPR000030">
    <property type="entry name" value="PPE_dom"/>
</dbReference>
<feature type="region of interest" description="Disordered" evidence="2">
    <location>
        <begin position="271"/>
        <end position="358"/>
    </location>
</feature>
<feature type="compositionally biased region" description="Low complexity" evidence="2">
    <location>
        <begin position="293"/>
        <end position="305"/>
    </location>
</feature>
<dbReference type="InterPro" id="IPR038332">
    <property type="entry name" value="PPE_sf"/>
</dbReference>
<protein>
    <submittedName>
        <fullName evidence="4">Uncharacterized protein YukE</fullName>
    </submittedName>
</protein>
<feature type="compositionally biased region" description="Basic and acidic residues" evidence="2">
    <location>
        <begin position="313"/>
        <end position="323"/>
    </location>
</feature>
<evidence type="ECO:0000259" key="3">
    <source>
        <dbReference type="Pfam" id="PF00823"/>
    </source>
</evidence>
<accession>A0AAE3ZD22</accession>
<feature type="domain" description="PPE" evidence="3">
    <location>
        <begin position="59"/>
        <end position="147"/>
    </location>
</feature>
<dbReference type="SUPFAM" id="SSF140459">
    <property type="entry name" value="PE/PPE dimer-like"/>
    <property type="match status" value="1"/>
</dbReference>
<evidence type="ECO:0000313" key="4">
    <source>
        <dbReference type="EMBL" id="MDR7302676.1"/>
    </source>
</evidence>
<comment type="caution">
    <text evidence="4">The sequence shown here is derived from an EMBL/GenBank/DDBJ whole genome shotgun (WGS) entry which is preliminary data.</text>
</comment>
<proteinExistence type="inferred from homology"/>
<organism evidence="4 5">
    <name type="scientific">Haloactinomyces albus</name>
    <dbReference type="NCBI Taxonomy" id="1352928"/>
    <lineage>
        <taxon>Bacteria</taxon>
        <taxon>Bacillati</taxon>
        <taxon>Actinomycetota</taxon>
        <taxon>Actinomycetes</taxon>
        <taxon>Actinopolysporales</taxon>
        <taxon>Actinopolysporaceae</taxon>
        <taxon>Haloactinomyces</taxon>
    </lineage>
</organism>
<comment type="similarity">
    <text evidence="1">Belongs to the mycobacterial PPE family.</text>
</comment>
<dbReference type="RefSeq" id="WP_310274405.1">
    <property type="nucleotide sequence ID" value="NZ_JAVDXW010000001.1"/>
</dbReference>
<name>A0AAE3ZD22_9ACTN</name>
<dbReference type="EMBL" id="JAVDXW010000001">
    <property type="protein sequence ID" value="MDR7302676.1"/>
    <property type="molecule type" value="Genomic_DNA"/>
</dbReference>
<feature type="compositionally biased region" description="Gly residues" evidence="2">
    <location>
        <begin position="271"/>
        <end position="281"/>
    </location>
</feature>
<dbReference type="Gene3D" id="1.20.1260.20">
    <property type="entry name" value="PPE superfamily"/>
    <property type="match status" value="1"/>
</dbReference>
<gene>
    <name evidence="4" type="ORF">JOF55_002857</name>
</gene>
<reference evidence="4" key="1">
    <citation type="submission" date="2023-07" db="EMBL/GenBank/DDBJ databases">
        <title>Sequencing the genomes of 1000 actinobacteria strains.</title>
        <authorList>
            <person name="Klenk H.-P."/>
        </authorList>
    </citation>
    <scope>NUCLEOTIDE SEQUENCE</scope>
    <source>
        <strain evidence="4">DSM 45977</strain>
    </source>
</reference>
<sequence length="358" mass="36160">MGWGLDHIREVGGNIADDVRNAACATVDDFRSAADRVHDRLTPDIRPEGVSGHRIYAWFHHGPGTGSLDDAVDGWGKVSEKHAEVADAVDSAMGKLRASWEGEAATAAQTAGRALRDAADTASACAARAGSALAAQSFEFNEAKKNVLDVSAHPPRIDPLTGELGAVDYHQEARSYAAEQRTNQAALQGYGSQTGGHAGSVPRFDGSGGAAPVVTALAWSEDDGLPGGGGFEFGADHDLSGASVAAGAAGLAAGGVAVLGGDVLGERVGGRGGISGRGVSGFGDRADTGSGGAARSTTGAPPRAAGAGGRGRQGADDEQHENPEWLAADESPDELFGIAGRTAPPVLGALPSEREDRQ</sequence>
<evidence type="ECO:0000256" key="1">
    <source>
        <dbReference type="ARBA" id="ARBA00010652"/>
    </source>
</evidence>
<dbReference type="AlphaFoldDB" id="A0AAE3ZD22"/>
<dbReference type="Proteomes" id="UP001180845">
    <property type="component" value="Unassembled WGS sequence"/>
</dbReference>
<dbReference type="Pfam" id="PF00823">
    <property type="entry name" value="PPE"/>
    <property type="match status" value="1"/>
</dbReference>
<evidence type="ECO:0000256" key="2">
    <source>
        <dbReference type="SAM" id="MobiDB-lite"/>
    </source>
</evidence>